<dbReference type="PANTHER" id="PTHR43357:SF4">
    <property type="entry name" value="INNER MEMBRANE ABC TRANSPORTER PERMEASE PROTEIN YDCV"/>
    <property type="match status" value="1"/>
</dbReference>
<keyword evidence="5 8" id="KW-0812">Transmembrane</keyword>
<evidence type="ECO:0000256" key="4">
    <source>
        <dbReference type="ARBA" id="ARBA00022519"/>
    </source>
</evidence>
<name>A0ABQ3JUD8_9DEIO</name>
<sequence length="598" mass="62153">MAALNTRFLSVGARPRPGGHRPYRILTHVAGAALLVVVGVLLLYPLLSFLLLSFVPGLFGQAGGGVGSFARALDGYALEALRNSLLVGVVSAVISAALGLLLSWLARRTTLPEGRVIEGLMWVLLLTPSYLVSVGWLALIQRGGVLSGLGLDWPGLRTVILGPSGVILVLALAHVPFSYLATASAWSGVGGELDEAARVHGVRPSRRTWLTVRLLAPAVAAAFAVSFAESLGDFGVASTLAANAHFPVATFAIYRALYANPLDFPLASATSWLLLLITGVALLLQARVARRARAYASLTGRSRPPRRVPLGWAGTVTARLGLTALVLLALGIPALGTVVSAFLRRISDGLSVPNITLEYFVAAAHTGLGGPFMYSALLAVLAATVAVALGLGLAGLLSRPTPLARGLDLALLGAMATPGLVLAAGYIFAFNRPFLPLYGTSWLLGVSYAAGGMPSTSRLLLGPVTQLHRSLGEAARTHGLGPGAVLRTITVPLLAAPLFSAWLLSATHIMFELPMSQLLYPPGSPPLPVALVSCSNNFDYSLGAALELEAVGLVLLAVWALRWIFARVVPAGWQRATVPATPSAVEPHPASIPPAGTA</sequence>
<comment type="subcellular location">
    <subcellularLocation>
        <location evidence="1">Cell inner membrane</location>
        <topology evidence="1">Multi-pass membrane protein</topology>
    </subcellularLocation>
    <subcellularLocation>
        <location evidence="8">Cell membrane</location>
        <topology evidence="8">Multi-pass membrane protein</topology>
    </subcellularLocation>
</comment>
<dbReference type="CDD" id="cd06261">
    <property type="entry name" value="TM_PBP2"/>
    <property type="match status" value="1"/>
</dbReference>
<evidence type="ECO:0000256" key="3">
    <source>
        <dbReference type="ARBA" id="ARBA00022475"/>
    </source>
</evidence>
<evidence type="ECO:0000259" key="9">
    <source>
        <dbReference type="PROSITE" id="PS50928"/>
    </source>
</evidence>
<protein>
    <recommendedName>
        <fullName evidence="9">ABC transmembrane type-1 domain-containing protein</fullName>
    </recommendedName>
</protein>
<feature type="transmembrane region" description="Helical" evidence="8">
    <location>
        <begin position="442"/>
        <end position="461"/>
    </location>
</feature>
<dbReference type="Proteomes" id="UP000619376">
    <property type="component" value="Unassembled WGS sequence"/>
</dbReference>
<organism evidence="10 11">
    <name type="scientific">Deinococcus metalli</name>
    <dbReference type="NCBI Taxonomy" id="1141878"/>
    <lineage>
        <taxon>Bacteria</taxon>
        <taxon>Thermotogati</taxon>
        <taxon>Deinococcota</taxon>
        <taxon>Deinococci</taxon>
        <taxon>Deinococcales</taxon>
        <taxon>Deinococcaceae</taxon>
        <taxon>Deinococcus</taxon>
    </lineage>
</organism>
<dbReference type="EMBL" id="BNAJ01000015">
    <property type="protein sequence ID" value="GHF61708.1"/>
    <property type="molecule type" value="Genomic_DNA"/>
</dbReference>
<feature type="transmembrane region" description="Helical" evidence="8">
    <location>
        <begin position="372"/>
        <end position="397"/>
    </location>
</feature>
<keyword evidence="6 8" id="KW-1133">Transmembrane helix</keyword>
<evidence type="ECO:0000313" key="10">
    <source>
        <dbReference type="EMBL" id="GHF61708.1"/>
    </source>
</evidence>
<keyword evidence="11" id="KW-1185">Reference proteome</keyword>
<dbReference type="Pfam" id="PF00528">
    <property type="entry name" value="BPD_transp_1"/>
    <property type="match status" value="1"/>
</dbReference>
<keyword evidence="2 8" id="KW-0813">Transport</keyword>
<keyword evidence="7 8" id="KW-0472">Membrane</keyword>
<feature type="transmembrane region" description="Helical" evidence="8">
    <location>
        <begin position="545"/>
        <end position="565"/>
    </location>
</feature>
<proteinExistence type="inferred from homology"/>
<dbReference type="Gene3D" id="1.10.3720.10">
    <property type="entry name" value="MetI-like"/>
    <property type="match status" value="2"/>
</dbReference>
<feature type="domain" description="ABC transmembrane type-1" evidence="9">
    <location>
        <begin position="81"/>
        <end position="285"/>
    </location>
</feature>
<dbReference type="RefSeq" id="WP_229832278.1">
    <property type="nucleotide sequence ID" value="NZ_BNAJ01000015.1"/>
</dbReference>
<feature type="transmembrane region" description="Helical" evidence="8">
    <location>
        <begin position="310"/>
        <end position="343"/>
    </location>
</feature>
<evidence type="ECO:0000256" key="8">
    <source>
        <dbReference type="RuleBase" id="RU363032"/>
    </source>
</evidence>
<feature type="transmembrane region" description="Helical" evidence="8">
    <location>
        <begin position="210"/>
        <end position="228"/>
    </location>
</feature>
<evidence type="ECO:0000313" key="11">
    <source>
        <dbReference type="Proteomes" id="UP000619376"/>
    </source>
</evidence>
<comment type="similarity">
    <text evidence="8">Belongs to the binding-protein-dependent transport system permease family.</text>
</comment>
<feature type="domain" description="ABC transmembrane type-1" evidence="9">
    <location>
        <begin position="372"/>
        <end position="559"/>
    </location>
</feature>
<keyword evidence="4" id="KW-0997">Cell inner membrane</keyword>
<dbReference type="PANTHER" id="PTHR43357">
    <property type="entry name" value="INNER MEMBRANE ABC TRANSPORTER PERMEASE PROTEIN YDCV"/>
    <property type="match status" value="1"/>
</dbReference>
<accession>A0ABQ3JUD8</accession>
<feature type="transmembrane region" description="Helical" evidence="8">
    <location>
        <begin position="409"/>
        <end position="430"/>
    </location>
</feature>
<dbReference type="InterPro" id="IPR000515">
    <property type="entry name" value="MetI-like"/>
</dbReference>
<evidence type="ECO:0000256" key="6">
    <source>
        <dbReference type="ARBA" id="ARBA00022989"/>
    </source>
</evidence>
<keyword evidence="3" id="KW-1003">Cell membrane</keyword>
<dbReference type="InterPro" id="IPR035906">
    <property type="entry name" value="MetI-like_sf"/>
</dbReference>
<evidence type="ECO:0000256" key="7">
    <source>
        <dbReference type="ARBA" id="ARBA00023136"/>
    </source>
</evidence>
<feature type="transmembrane region" description="Helical" evidence="8">
    <location>
        <begin position="269"/>
        <end position="289"/>
    </location>
</feature>
<feature type="transmembrane region" description="Helical" evidence="8">
    <location>
        <begin position="25"/>
        <end position="44"/>
    </location>
</feature>
<feature type="transmembrane region" description="Helical" evidence="8">
    <location>
        <begin position="159"/>
        <end position="181"/>
    </location>
</feature>
<dbReference type="PROSITE" id="PS50928">
    <property type="entry name" value="ABC_TM1"/>
    <property type="match status" value="2"/>
</dbReference>
<gene>
    <name evidence="10" type="ORF">GCM10017781_42340</name>
</gene>
<evidence type="ECO:0000256" key="1">
    <source>
        <dbReference type="ARBA" id="ARBA00004429"/>
    </source>
</evidence>
<comment type="caution">
    <text evidence="10">The sequence shown here is derived from an EMBL/GenBank/DDBJ whole genome shotgun (WGS) entry which is preliminary data.</text>
</comment>
<feature type="transmembrane region" description="Helical" evidence="8">
    <location>
        <begin position="491"/>
        <end position="511"/>
    </location>
</feature>
<dbReference type="SUPFAM" id="SSF161098">
    <property type="entry name" value="MetI-like"/>
    <property type="match status" value="2"/>
</dbReference>
<feature type="transmembrane region" description="Helical" evidence="8">
    <location>
        <begin position="85"/>
        <end position="107"/>
    </location>
</feature>
<evidence type="ECO:0000256" key="2">
    <source>
        <dbReference type="ARBA" id="ARBA00022448"/>
    </source>
</evidence>
<reference evidence="11" key="1">
    <citation type="journal article" date="2019" name="Int. J. Syst. Evol. Microbiol.">
        <title>The Global Catalogue of Microorganisms (GCM) 10K type strain sequencing project: providing services to taxonomists for standard genome sequencing and annotation.</title>
        <authorList>
            <consortium name="The Broad Institute Genomics Platform"/>
            <consortium name="The Broad Institute Genome Sequencing Center for Infectious Disease"/>
            <person name="Wu L."/>
            <person name="Ma J."/>
        </authorList>
    </citation>
    <scope>NUCLEOTIDE SEQUENCE [LARGE SCALE GENOMIC DNA]</scope>
    <source>
        <strain evidence="11">CGMCC 1.18437</strain>
    </source>
</reference>
<evidence type="ECO:0000256" key="5">
    <source>
        <dbReference type="ARBA" id="ARBA00022692"/>
    </source>
</evidence>
<feature type="transmembrane region" description="Helical" evidence="8">
    <location>
        <begin position="119"/>
        <end position="139"/>
    </location>
</feature>